<keyword evidence="3" id="KW-1185">Reference proteome</keyword>
<protein>
    <recommendedName>
        <fullName evidence="2">GRHL1/CP2 C-terminal domain-containing protein</fullName>
    </recommendedName>
</protein>
<dbReference type="Pfam" id="PF25416">
    <property type="entry name" value="GRHL1_C"/>
    <property type="match status" value="1"/>
</dbReference>
<evidence type="ECO:0000256" key="1">
    <source>
        <dbReference type="SAM" id="MobiDB-lite"/>
    </source>
</evidence>
<evidence type="ECO:0000313" key="4">
    <source>
        <dbReference type="WBParaSite" id="MBELARI_LOCUS10022"/>
    </source>
</evidence>
<feature type="domain" description="GRHL1/CP2 C-terminal" evidence="2">
    <location>
        <begin position="548"/>
        <end position="613"/>
    </location>
</feature>
<name>A0AAF3E7X2_9BILA</name>
<sequence length="626" mass="68766">MSAEAELFAVPESSQNTPDNDDEDGTTSSGDDTSGFPFDLAAAVGLLASTKQVNCSVGSSTSASSFISNPVSIRKRTRISTSNSRLTKKSSLVNQTAFCYTIRGPNSLLRPDKSALFTIGGVYELKCWLMSPPRANYVCKTILSLSSDDIGEWLTIEETLASGTLLSNQPAPNHFLTMDRPSPRTHRNVKAGRHSLEFTWDASGVIFVYLRFLCAVNDLIANPKAPLRLIVQSQFLDEPHLLNMKSLVMETIGHPSLLESAIGSQGAIDFCNDLHERIIPIDHREYLFEQPSDFDDTDFVRNVINNVAKAAAADSPMAVLEKAIQDSIPKNETSSSAQMSAATIGEALGSLLGSKHGSIAPSSTFPIPCTLSSHTPRPRGRPRKFHYPEYCYSKTALERGPAHAGECSGPAAEMIAIQQMQKQHANEAQTSSSGNRIKMNILEEKPINMASLFTLQQTVVEEIDKPSSSMEDVEPNADVKRFLIQLKMPNYINIFAKYTMIELRLLSSEDLRIICGNDAEAIRLYHALRLRSNINGKLSIFVALQNDEGDEPCYELLKLSPPCVSELAHSLRTKGLIDSNVRRLCVDGPNGILVQLSDEIIEAWEDNAVFQFTFINGVLKMHPIKG</sequence>
<dbReference type="WBParaSite" id="MBELARI_LOCUS10022">
    <property type="protein sequence ID" value="MBELARI_LOCUS10022"/>
    <property type="gene ID" value="MBELARI_LOCUS10022"/>
</dbReference>
<evidence type="ECO:0000313" key="3">
    <source>
        <dbReference type="Proteomes" id="UP000887575"/>
    </source>
</evidence>
<proteinExistence type="predicted"/>
<reference evidence="4" key="1">
    <citation type="submission" date="2024-02" db="UniProtKB">
        <authorList>
            <consortium name="WormBaseParasite"/>
        </authorList>
    </citation>
    <scope>IDENTIFICATION</scope>
</reference>
<feature type="region of interest" description="Disordered" evidence="1">
    <location>
        <begin position="1"/>
        <end position="33"/>
    </location>
</feature>
<accession>A0AAF3E7X2</accession>
<organism evidence="3 4">
    <name type="scientific">Mesorhabditis belari</name>
    <dbReference type="NCBI Taxonomy" id="2138241"/>
    <lineage>
        <taxon>Eukaryota</taxon>
        <taxon>Metazoa</taxon>
        <taxon>Ecdysozoa</taxon>
        <taxon>Nematoda</taxon>
        <taxon>Chromadorea</taxon>
        <taxon>Rhabditida</taxon>
        <taxon>Rhabditina</taxon>
        <taxon>Rhabditomorpha</taxon>
        <taxon>Rhabditoidea</taxon>
        <taxon>Rhabditidae</taxon>
        <taxon>Mesorhabditinae</taxon>
        <taxon>Mesorhabditis</taxon>
    </lineage>
</organism>
<evidence type="ECO:0000259" key="2">
    <source>
        <dbReference type="Pfam" id="PF25416"/>
    </source>
</evidence>
<dbReference type="AlphaFoldDB" id="A0AAF3E7X2"/>
<dbReference type="InterPro" id="IPR057520">
    <property type="entry name" value="GRHL1/CP2_C"/>
</dbReference>
<dbReference type="Proteomes" id="UP000887575">
    <property type="component" value="Unassembled WGS sequence"/>
</dbReference>